<feature type="compositionally biased region" description="Polar residues" evidence="1">
    <location>
        <begin position="262"/>
        <end position="275"/>
    </location>
</feature>
<proteinExistence type="predicted"/>
<keyword evidence="3" id="KW-1185">Reference proteome</keyword>
<reference evidence="2" key="1">
    <citation type="submission" date="2023-03" db="EMBL/GenBank/DDBJ databases">
        <title>Massive genome expansion in bonnet fungi (Mycena s.s.) driven by repeated elements and novel gene families across ecological guilds.</title>
        <authorList>
            <consortium name="Lawrence Berkeley National Laboratory"/>
            <person name="Harder C.B."/>
            <person name="Miyauchi S."/>
            <person name="Viragh M."/>
            <person name="Kuo A."/>
            <person name="Thoen E."/>
            <person name="Andreopoulos B."/>
            <person name="Lu D."/>
            <person name="Skrede I."/>
            <person name="Drula E."/>
            <person name="Henrissat B."/>
            <person name="Morin E."/>
            <person name="Kohler A."/>
            <person name="Barry K."/>
            <person name="LaButti K."/>
            <person name="Morin E."/>
            <person name="Salamov A."/>
            <person name="Lipzen A."/>
            <person name="Mereny Z."/>
            <person name="Hegedus B."/>
            <person name="Baldrian P."/>
            <person name="Stursova M."/>
            <person name="Weitz H."/>
            <person name="Taylor A."/>
            <person name="Grigoriev I.V."/>
            <person name="Nagy L.G."/>
            <person name="Martin F."/>
            <person name="Kauserud H."/>
        </authorList>
    </citation>
    <scope>NUCLEOTIDE SEQUENCE</scope>
    <source>
        <strain evidence="2">9144</strain>
    </source>
</reference>
<feature type="compositionally biased region" description="Basic and acidic residues" evidence="1">
    <location>
        <begin position="276"/>
        <end position="301"/>
    </location>
</feature>
<dbReference type="Proteomes" id="UP001219525">
    <property type="component" value="Unassembled WGS sequence"/>
</dbReference>
<sequence length="701" mass="79505">MDTLQKPCKAASVFDEVKGFKPPQPPTYLGAADVVVFEEHIRHVRRHFKLLGAAGPEFDQQCVDMHGLYLRGAAKLWFEEYVTGVFRLKRQWYYVDVILGLFDRFVNTTAIHQATAAFDNIQWDAATGVDGLYNAITTSVMRMIHPPDKYTQRRKFVSQLPARMQNEMVRRNALPEMCELEDLHKCARVIEHGERTLEFIKREKRVSNMPSDKVPPRLNTMQAEDESEDNPQMAAVQRDLEKGQDNGQRGGRNRPPNTPQNSKPQPWQRTWSKNPNMDKDKIQRQEDKRRPEFLRAARSEDGQDDQGNVPNTDNAAASEPDAGPNSGNDTGGDEYNSDYTIEEVSVHCHSEHDEACFRFDETSPREDEHTTEEHTTPSLADDDRDHTSADSASDRTSSEGHVADDEESISGSEYEGVWRVGLIDDTSQEDVSDVLAKKMATYVLESGLFEETLEYFAAGHDQFLSDAQKRDNMLVMRAIVQVIGWGGKYRNFLMDNRYPVATKLSPVRWPADHLSGEQLAPAAVAQHYVREGQVDPPMFSGAGVSRPVVYLVDQEKYEAFIAQSEPSLAWSPAPAHDLYPRSSLLPWHTSRDQYIHNRFLRDWQQAVDVVRTPEGQFIRARDRLSIPPTPAYGARNSRPPISRPRPPPARIDDDADMMSADAPVRNQRAAARTTPYHQPNTRRRLIFALCTRVSQTATNCT</sequence>
<evidence type="ECO:0000256" key="1">
    <source>
        <dbReference type="SAM" id="MobiDB-lite"/>
    </source>
</evidence>
<feature type="region of interest" description="Disordered" evidence="1">
    <location>
        <begin position="206"/>
        <end position="336"/>
    </location>
</feature>
<evidence type="ECO:0008006" key="4">
    <source>
        <dbReference type="Google" id="ProtNLM"/>
    </source>
</evidence>
<dbReference type="EMBL" id="JARJCW010000167">
    <property type="protein sequence ID" value="KAJ7189745.1"/>
    <property type="molecule type" value="Genomic_DNA"/>
</dbReference>
<organism evidence="2 3">
    <name type="scientific">Mycena pura</name>
    <dbReference type="NCBI Taxonomy" id="153505"/>
    <lineage>
        <taxon>Eukaryota</taxon>
        <taxon>Fungi</taxon>
        <taxon>Dikarya</taxon>
        <taxon>Basidiomycota</taxon>
        <taxon>Agaricomycotina</taxon>
        <taxon>Agaricomycetes</taxon>
        <taxon>Agaricomycetidae</taxon>
        <taxon>Agaricales</taxon>
        <taxon>Marasmiineae</taxon>
        <taxon>Mycenaceae</taxon>
        <taxon>Mycena</taxon>
    </lineage>
</organism>
<name>A0AAD6XXM8_9AGAR</name>
<protein>
    <recommendedName>
        <fullName evidence="4">Retrotransposon gag domain-containing protein</fullName>
    </recommendedName>
</protein>
<evidence type="ECO:0000313" key="2">
    <source>
        <dbReference type="EMBL" id="KAJ7189745.1"/>
    </source>
</evidence>
<comment type="caution">
    <text evidence="2">The sequence shown here is derived from an EMBL/GenBank/DDBJ whole genome shotgun (WGS) entry which is preliminary data.</text>
</comment>
<gene>
    <name evidence="2" type="ORF">GGX14DRAFT_580429</name>
</gene>
<accession>A0AAD6XXM8</accession>
<feature type="region of interest" description="Disordered" evidence="1">
    <location>
        <begin position="361"/>
        <end position="410"/>
    </location>
</feature>
<feature type="region of interest" description="Disordered" evidence="1">
    <location>
        <begin position="626"/>
        <end position="655"/>
    </location>
</feature>
<evidence type="ECO:0000313" key="3">
    <source>
        <dbReference type="Proteomes" id="UP001219525"/>
    </source>
</evidence>
<dbReference type="AlphaFoldDB" id="A0AAD6XXM8"/>
<feature type="compositionally biased region" description="Polar residues" evidence="1">
    <location>
        <begin position="305"/>
        <end position="315"/>
    </location>
</feature>
<feature type="compositionally biased region" description="Basic and acidic residues" evidence="1">
    <location>
        <begin position="361"/>
        <end position="403"/>
    </location>
</feature>